<evidence type="ECO:0000313" key="2">
    <source>
        <dbReference type="EMBL" id="TFA99197.1"/>
    </source>
</evidence>
<organism evidence="2 3">
    <name type="scientific">Trichoderma ghanense</name>
    <dbReference type="NCBI Taxonomy" id="65468"/>
    <lineage>
        <taxon>Eukaryota</taxon>
        <taxon>Fungi</taxon>
        <taxon>Dikarya</taxon>
        <taxon>Ascomycota</taxon>
        <taxon>Pezizomycotina</taxon>
        <taxon>Sordariomycetes</taxon>
        <taxon>Hypocreomycetidae</taxon>
        <taxon>Hypocreales</taxon>
        <taxon>Hypocreaceae</taxon>
        <taxon>Trichoderma</taxon>
    </lineage>
</organism>
<proteinExistence type="predicted"/>
<protein>
    <submittedName>
        <fullName evidence="2">Uncharacterized protein</fullName>
    </submittedName>
</protein>
<comment type="caution">
    <text evidence="2">The sequence shown here is derived from an EMBL/GenBank/DDBJ whole genome shotgun (WGS) entry which is preliminary data.</text>
</comment>
<feature type="compositionally biased region" description="Low complexity" evidence="1">
    <location>
        <begin position="44"/>
        <end position="57"/>
    </location>
</feature>
<keyword evidence="3" id="KW-1185">Reference proteome</keyword>
<dbReference type="RefSeq" id="XP_073555399.1">
    <property type="nucleotide sequence ID" value="XM_073706047.1"/>
</dbReference>
<evidence type="ECO:0000256" key="1">
    <source>
        <dbReference type="SAM" id="MobiDB-lite"/>
    </source>
</evidence>
<name>A0ABY2GTD4_9HYPO</name>
<evidence type="ECO:0000313" key="3">
    <source>
        <dbReference type="Proteomes" id="UP001642720"/>
    </source>
</evidence>
<feature type="region of interest" description="Disordered" evidence="1">
    <location>
        <begin position="1"/>
        <end position="76"/>
    </location>
</feature>
<reference evidence="2 3" key="1">
    <citation type="submission" date="2018-01" db="EMBL/GenBank/DDBJ databases">
        <title>Genome characterization of the sugarcane-associated fungus Trichoderma ghanense CCMA-1212 and their application in lignocelulose bioconversion.</title>
        <authorList>
            <person name="Steindorff A.S."/>
            <person name="Mendes T.D."/>
            <person name="Vilela E.S.D."/>
            <person name="Rodrigues D.S."/>
            <person name="Formighieri E.F."/>
            <person name="Melo I.S."/>
            <person name="Favaro L.C.L."/>
        </authorList>
    </citation>
    <scope>NUCLEOTIDE SEQUENCE [LARGE SCALE GENOMIC DNA]</scope>
    <source>
        <strain evidence="2 3">CCMA-1212</strain>
    </source>
</reference>
<dbReference type="GeneID" id="300580497"/>
<gene>
    <name evidence="2" type="ORF">CCMA1212_008945</name>
</gene>
<accession>A0ABY2GTD4</accession>
<dbReference type="Proteomes" id="UP001642720">
    <property type="component" value="Unassembled WGS sequence"/>
</dbReference>
<dbReference type="EMBL" id="PPTA01000015">
    <property type="protein sequence ID" value="TFA99197.1"/>
    <property type="molecule type" value="Genomic_DNA"/>
</dbReference>
<sequence>MPARTRKRKTSEEVDALCLEETGAEQVAKPANKTARTTKRKPKAAPGESSKSEAGASKKGRAGVKPQMGSSTARGSLFSSKVDTILKDGGDLESNQQDTRCLVYESARGRIKHLQELMDEFDTINKSSINTKKPTEGQQWVQDAEDVAKVDKKAMEVAIQMLNSIVIAGEYASLSRASAGSGSEVEQAAWRWLEGGMPAAEDTWGSTARETVRAFAGITKLLS</sequence>